<gene>
    <name evidence="1" type="ORF">DFR46_1767</name>
</gene>
<dbReference type="EMBL" id="QRDP01000004">
    <property type="protein sequence ID" value="RED16738.1"/>
    <property type="molecule type" value="Genomic_DNA"/>
</dbReference>
<dbReference type="InterPro" id="IPR036388">
    <property type="entry name" value="WH-like_DNA-bd_sf"/>
</dbReference>
<name>A0A3D9FGG1_9SPHN</name>
<dbReference type="AlphaFoldDB" id="A0A3D9FGG1"/>
<dbReference type="Proteomes" id="UP000256310">
    <property type="component" value="Unassembled WGS sequence"/>
</dbReference>
<proteinExistence type="predicted"/>
<evidence type="ECO:0000313" key="1">
    <source>
        <dbReference type="EMBL" id="RED16738.1"/>
    </source>
</evidence>
<evidence type="ECO:0000313" key="2">
    <source>
        <dbReference type="Proteomes" id="UP000256310"/>
    </source>
</evidence>
<keyword evidence="1" id="KW-0238">DNA-binding</keyword>
<comment type="caution">
    <text evidence="1">The sequence shown here is derived from an EMBL/GenBank/DDBJ whole genome shotgun (WGS) entry which is preliminary data.</text>
</comment>
<dbReference type="InterPro" id="IPR036390">
    <property type="entry name" value="WH_DNA-bd_sf"/>
</dbReference>
<sequence length="159" mass="17648">MVDHDRAFSYLSEIRPAFLGHLASRLDTLIGRQTKAMLIHAGAQTPGRSVSVMLFLLKHGEASIADMARRDGQSHQLVASRIGPLEKLGLLAVSVDPDDERRKLCRLTSDGRADAKIVERVSREVARTLSTLNQELGFDLMDAIELAEKSLSRIPLYER</sequence>
<accession>A0A3D9FGG1</accession>
<organism evidence="1 2">
    <name type="scientific">Parasphingopyxis lamellibrachiae</name>
    <dbReference type="NCBI Taxonomy" id="680125"/>
    <lineage>
        <taxon>Bacteria</taxon>
        <taxon>Pseudomonadati</taxon>
        <taxon>Pseudomonadota</taxon>
        <taxon>Alphaproteobacteria</taxon>
        <taxon>Sphingomonadales</taxon>
        <taxon>Sphingomonadaceae</taxon>
        <taxon>Parasphingopyxis</taxon>
    </lineage>
</organism>
<dbReference type="SUPFAM" id="SSF46785">
    <property type="entry name" value="Winged helix' DNA-binding domain"/>
    <property type="match status" value="1"/>
</dbReference>
<dbReference type="GO" id="GO:0003677">
    <property type="term" value="F:DNA binding"/>
    <property type="evidence" value="ECO:0007669"/>
    <property type="project" value="UniProtKB-KW"/>
</dbReference>
<dbReference type="Gene3D" id="1.10.10.10">
    <property type="entry name" value="Winged helix-like DNA-binding domain superfamily/Winged helix DNA-binding domain"/>
    <property type="match status" value="1"/>
</dbReference>
<reference evidence="1 2" key="1">
    <citation type="submission" date="2018-07" db="EMBL/GenBank/DDBJ databases">
        <title>Genomic Encyclopedia of Type Strains, Phase IV (KMG-IV): sequencing the most valuable type-strain genomes for metagenomic binning, comparative biology and taxonomic classification.</title>
        <authorList>
            <person name="Goeker M."/>
        </authorList>
    </citation>
    <scope>NUCLEOTIDE SEQUENCE [LARGE SCALE GENOMIC DNA]</scope>
    <source>
        <strain evidence="1 2">DSM 26725</strain>
    </source>
</reference>
<protein>
    <submittedName>
        <fullName evidence="1">DNA-binding MarR family transcriptional regulator</fullName>
    </submittedName>
</protein>
<keyword evidence="2" id="KW-1185">Reference proteome</keyword>